<evidence type="ECO:0000256" key="5">
    <source>
        <dbReference type="ARBA" id="ARBA00023181"/>
    </source>
</evidence>
<evidence type="ECO:0000313" key="7">
    <source>
        <dbReference type="EMBL" id="PTE17760.1"/>
    </source>
</evidence>
<keyword evidence="8" id="KW-1185">Reference proteome</keyword>
<evidence type="ECO:0000256" key="1">
    <source>
        <dbReference type="ARBA" id="ARBA00003128"/>
    </source>
</evidence>
<dbReference type="Pfam" id="PF05398">
    <property type="entry name" value="PufQ"/>
    <property type="match status" value="1"/>
</dbReference>
<dbReference type="GO" id="GO:0030494">
    <property type="term" value="P:bacteriochlorophyll biosynthetic process"/>
    <property type="evidence" value="ECO:0007669"/>
    <property type="project" value="UniProtKB-KW"/>
</dbReference>
<reference evidence="7 8" key="1">
    <citation type="submission" date="2018-03" db="EMBL/GenBank/DDBJ databases">
        <title>Rhodobacter veldkampii.</title>
        <authorList>
            <person name="Meyer T.E."/>
            <person name="Miller S."/>
            <person name="Lodha T."/>
            <person name="Gandham S."/>
            <person name="Chintalapati S."/>
            <person name="Chintalapati V.R."/>
        </authorList>
    </citation>
    <scope>NUCLEOTIDE SEQUENCE [LARGE SCALE GENOMIC DNA]</scope>
    <source>
        <strain evidence="7 8">DSM 11550</strain>
    </source>
</reference>
<evidence type="ECO:0000256" key="6">
    <source>
        <dbReference type="SAM" id="Phobius"/>
    </source>
</evidence>
<keyword evidence="6" id="KW-1133">Transmembrane helix</keyword>
<dbReference type="InterPro" id="IPR008800">
    <property type="entry name" value="PufQ_cyt-su"/>
</dbReference>
<gene>
    <name evidence="7" type="ORF">C5F46_07900</name>
</gene>
<accession>A0A2T4JIM0</accession>
<proteinExistence type="inferred from homology"/>
<keyword evidence="5" id="KW-0077">Bacteriochlorophyll biosynthesis</keyword>
<evidence type="ECO:0000256" key="2">
    <source>
        <dbReference type="ARBA" id="ARBA00009920"/>
    </source>
</evidence>
<protein>
    <submittedName>
        <fullName evidence="7">Protein pufQ</fullName>
    </submittedName>
</protein>
<evidence type="ECO:0000256" key="3">
    <source>
        <dbReference type="ARBA" id="ARBA00022531"/>
    </source>
</evidence>
<sequence length="73" mass="7902">MTNHGVDTPKGRCHRASRAEYKVFFTLIFMLALPFAILGWAAAPLLRGGFPSQGPIARALEEAGSITPMIFLA</sequence>
<organism evidence="7 8">
    <name type="scientific">Phaeovulum veldkampii DSM 11550</name>
    <dbReference type="NCBI Taxonomy" id="1185920"/>
    <lineage>
        <taxon>Bacteria</taxon>
        <taxon>Pseudomonadati</taxon>
        <taxon>Pseudomonadota</taxon>
        <taxon>Alphaproteobacteria</taxon>
        <taxon>Rhodobacterales</taxon>
        <taxon>Paracoccaceae</taxon>
        <taxon>Phaeovulum</taxon>
    </lineage>
</organism>
<dbReference type="EMBL" id="PZKF01000014">
    <property type="protein sequence ID" value="PTE17760.1"/>
    <property type="molecule type" value="Genomic_DNA"/>
</dbReference>
<keyword evidence="4" id="KW-0149">Chlorophyll biosynthesis</keyword>
<evidence type="ECO:0000256" key="4">
    <source>
        <dbReference type="ARBA" id="ARBA00023171"/>
    </source>
</evidence>
<feature type="transmembrane region" description="Helical" evidence="6">
    <location>
        <begin position="21"/>
        <end position="43"/>
    </location>
</feature>
<comment type="similarity">
    <text evidence="2">Belongs to the PufQ family.</text>
</comment>
<comment type="caution">
    <text evidence="7">The sequence shown here is derived from an EMBL/GenBank/DDBJ whole genome shotgun (WGS) entry which is preliminary data.</text>
</comment>
<name>A0A2T4JIM0_9RHOB</name>
<comment type="function">
    <text evidence="1">Required for bacteriochlorophyll biosynthesis. Directly involved in the assembly of both the B875 and B800-850 pigment-protein complexes.</text>
</comment>
<evidence type="ECO:0000313" key="8">
    <source>
        <dbReference type="Proteomes" id="UP000241899"/>
    </source>
</evidence>
<dbReference type="GO" id="GO:0015979">
    <property type="term" value="P:photosynthesis"/>
    <property type="evidence" value="ECO:0007669"/>
    <property type="project" value="UniProtKB-KW"/>
</dbReference>
<dbReference type="Proteomes" id="UP000241899">
    <property type="component" value="Unassembled WGS sequence"/>
</dbReference>
<dbReference type="AlphaFoldDB" id="A0A2T4JIM0"/>
<dbReference type="OrthoDB" id="7872505at2"/>
<dbReference type="RefSeq" id="WP_107324822.1">
    <property type="nucleotide sequence ID" value="NZ_NHSP01000089.1"/>
</dbReference>
<keyword evidence="3" id="KW-0602">Photosynthesis</keyword>
<keyword evidence="6" id="KW-0812">Transmembrane</keyword>
<keyword evidence="6" id="KW-0472">Membrane</keyword>